<name>A0A9P9DD09_9PLEO</name>
<dbReference type="PANTHER" id="PTHR43877">
    <property type="entry name" value="AMINOALKYLPHOSPHONATE N-ACETYLTRANSFERASE-RELATED-RELATED"/>
    <property type="match status" value="1"/>
</dbReference>
<keyword evidence="2" id="KW-0012">Acyltransferase</keyword>
<dbReference type="InterPro" id="IPR000182">
    <property type="entry name" value="GNAT_dom"/>
</dbReference>
<dbReference type="GO" id="GO:0016747">
    <property type="term" value="F:acyltransferase activity, transferring groups other than amino-acyl groups"/>
    <property type="evidence" value="ECO:0007669"/>
    <property type="project" value="InterPro"/>
</dbReference>
<dbReference type="PROSITE" id="PS51186">
    <property type="entry name" value="GNAT"/>
    <property type="match status" value="1"/>
</dbReference>
<keyword evidence="1" id="KW-0808">Transferase</keyword>
<dbReference type="Gene3D" id="3.40.630.30">
    <property type="match status" value="1"/>
</dbReference>
<evidence type="ECO:0000256" key="2">
    <source>
        <dbReference type="ARBA" id="ARBA00023315"/>
    </source>
</evidence>
<evidence type="ECO:0000313" key="4">
    <source>
        <dbReference type="EMBL" id="KAH7116904.1"/>
    </source>
</evidence>
<dbReference type="PANTHER" id="PTHR43877:SF1">
    <property type="entry name" value="ACETYLTRANSFERASE"/>
    <property type="match status" value="1"/>
</dbReference>
<proteinExistence type="predicted"/>
<comment type="caution">
    <text evidence="4">The sequence shown here is derived from an EMBL/GenBank/DDBJ whole genome shotgun (WGS) entry which is preliminary data.</text>
</comment>
<keyword evidence="5" id="KW-1185">Reference proteome</keyword>
<evidence type="ECO:0000256" key="1">
    <source>
        <dbReference type="ARBA" id="ARBA00022679"/>
    </source>
</evidence>
<dbReference type="InterPro" id="IPR050832">
    <property type="entry name" value="Bact_Acetyltransf"/>
</dbReference>
<gene>
    <name evidence="4" type="ORF">B0J11DRAFT_103816</name>
</gene>
<reference evidence="4" key="1">
    <citation type="journal article" date="2021" name="Nat. Commun.">
        <title>Genetic determinants of endophytism in the Arabidopsis root mycobiome.</title>
        <authorList>
            <person name="Mesny F."/>
            <person name="Miyauchi S."/>
            <person name="Thiergart T."/>
            <person name="Pickel B."/>
            <person name="Atanasova L."/>
            <person name="Karlsson M."/>
            <person name="Huettel B."/>
            <person name="Barry K.W."/>
            <person name="Haridas S."/>
            <person name="Chen C."/>
            <person name="Bauer D."/>
            <person name="Andreopoulos W."/>
            <person name="Pangilinan J."/>
            <person name="LaButti K."/>
            <person name="Riley R."/>
            <person name="Lipzen A."/>
            <person name="Clum A."/>
            <person name="Drula E."/>
            <person name="Henrissat B."/>
            <person name="Kohler A."/>
            <person name="Grigoriev I.V."/>
            <person name="Martin F.M."/>
            <person name="Hacquard S."/>
        </authorList>
    </citation>
    <scope>NUCLEOTIDE SEQUENCE</scope>
    <source>
        <strain evidence="4">MPI-CAGE-CH-0243</strain>
    </source>
</reference>
<evidence type="ECO:0000313" key="5">
    <source>
        <dbReference type="Proteomes" id="UP000700596"/>
    </source>
</evidence>
<sequence length="206" mass="22358">MHDPITDAKAQEATQNFSFRPALPSDIPALQTMIAESLRGLSTAHYTPTELDGSIGFLFGPDTLLIHDQTYFILFPKSSPSTIAACGGWSFRKTLYGADRAPGRMPEERDPKIDRASIRAIFTHPDWARQGLGTMVMRYCERKAGEGGFTRLEMGSTLSGVKLYEKCGYVKSGKDEDRVVCPNGAVIRIVHMIKDGGAGGEGGADA</sequence>
<accession>A0A9P9DD09</accession>
<protein>
    <submittedName>
        <fullName evidence="4">Acyl-CoA N-acyltransferase</fullName>
    </submittedName>
</protein>
<dbReference type="InterPro" id="IPR016181">
    <property type="entry name" value="Acyl_CoA_acyltransferase"/>
</dbReference>
<dbReference type="EMBL" id="JAGMWT010000014">
    <property type="protein sequence ID" value="KAH7116904.1"/>
    <property type="molecule type" value="Genomic_DNA"/>
</dbReference>
<organism evidence="4 5">
    <name type="scientific">Dendryphion nanum</name>
    <dbReference type="NCBI Taxonomy" id="256645"/>
    <lineage>
        <taxon>Eukaryota</taxon>
        <taxon>Fungi</taxon>
        <taxon>Dikarya</taxon>
        <taxon>Ascomycota</taxon>
        <taxon>Pezizomycotina</taxon>
        <taxon>Dothideomycetes</taxon>
        <taxon>Pleosporomycetidae</taxon>
        <taxon>Pleosporales</taxon>
        <taxon>Torulaceae</taxon>
        <taxon>Dendryphion</taxon>
    </lineage>
</organism>
<dbReference type="SUPFAM" id="SSF55729">
    <property type="entry name" value="Acyl-CoA N-acyltransferases (Nat)"/>
    <property type="match status" value="1"/>
</dbReference>
<dbReference type="CDD" id="cd04301">
    <property type="entry name" value="NAT_SF"/>
    <property type="match status" value="1"/>
</dbReference>
<dbReference type="Pfam" id="PF00583">
    <property type="entry name" value="Acetyltransf_1"/>
    <property type="match status" value="1"/>
</dbReference>
<evidence type="ECO:0000259" key="3">
    <source>
        <dbReference type="PROSITE" id="PS51186"/>
    </source>
</evidence>
<dbReference type="AlphaFoldDB" id="A0A9P9DD09"/>
<feature type="domain" description="N-acetyltransferase" evidence="3">
    <location>
        <begin position="17"/>
        <end position="193"/>
    </location>
</feature>
<dbReference type="Proteomes" id="UP000700596">
    <property type="component" value="Unassembled WGS sequence"/>
</dbReference>
<dbReference type="OrthoDB" id="41532at2759"/>